<feature type="transmembrane region" description="Helical" evidence="1">
    <location>
        <begin position="122"/>
        <end position="144"/>
    </location>
</feature>
<feature type="transmembrane region" description="Helical" evidence="1">
    <location>
        <begin position="55"/>
        <end position="76"/>
    </location>
</feature>
<organism evidence="2 3">
    <name type="scientific">Bosea lathyri</name>
    <dbReference type="NCBI Taxonomy" id="1036778"/>
    <lineage>
        <taxon>Bacteria</taxon>
        <taxon>Pseudomonadati</taxon>
        <taxon>Pseudomonadota</taxon>
        <taxon>Alphaproteobacteria</taxon>
        <taxon>Hyphomicrobiales</taxon>
        <taxon>Boseaceae</taxon>
        <taxon>Bosea</taxon>
    </lineage>
</organism>
<evidence type="ECO:0000313" key="3">
    <source>
        <dbReference type="Proteomes" id="UP000236743"/>
    </source>
</evidence>
<protein>
    <recommendedName>
        <fullName evidence="4">Membrane protein involved in the export of O-antigen and teichoic acid</fullName>
    </recommendedName>
</protein>
<gene>
    <name evidence="2" type="ORF">SAMN04488115_104415</name>
</gene>
<evidence type="ECO:0000256" key="1">
    <source>
        <dbReference type="SAM" id="Phobius"/>
    </source>
</evidence>
<feature type="transmembrane region" description="Helical" evidence="1">
    <location>
        <begin position="331"/>
        <end position="354"/>
    </location>
</feature>
<feature type="transmembrane region" description="Helical" evidence="1">
    <location>
        <begin position="399"/>
        <end position="418"/>
    </location>
</feature>
<feature type="transmembrane region" description="Helical" evidence="1">
    <location>
        <begin position="82"/>
        <end position="101"/>
    </location>
</feature>
<dbReference type="AlphaFoldDB" id="A0A1H5ZFV7"/>
<name>A0A1H5ZFV7_9HYPH</name>
<proteinExistence type="predicted"/>
<feature type="transmembrane region" description="Helical" evidence="1">
    <location>
        <begin position="366"/>
        <end position="387"/>
    </location>
</feature>
<evidence type="ECO:0008006" key="4">
    <source>
        <dbReference type="Google" id="ProtNLM"/>
    </source>
</evidence>
<dbReference type="EMBL" id="FNUY01000004">
    <property type="protein sequence ID" value="SEG35162.1"/>
    <property type="molecule type" value="Genomic_DNA"/>
</dbReference>
<reference evidence="2 3" key="1">
    <citation type="submission" date="2016-10" db="EMBL/GenBank/DDBJ databases">
        <authorList>
            <person name="de Groot N.N."/>
        </authorList>
    </citation>
    <scope>NUCLEOTIDE SEQUENCE [LARGE SCALE GENOMIC DNA]</scope>
    <source>
        <strain evidence="2 3">DSM 26656</strain>
    </source>
</reference>
<feature type="transmembrane region" description="Helical" evidence="1">
    <location>
        <begin position="260"/>
        <end position="282"/>
    </location>
</feature>
<evidence type="ECO:0000313" key="2">
    <source>
        <dbReference type="EMBL" id="SEG35162.1"/>
    </source>
</evidence>
<dbReference type="Proteomes" id="UP000236743">
    <property type="component" value="Unassembled WGS sequence"/>
</dbReference>
<feature type="transmembrane region" description="Helical" evidence="1">
    <location>
        <begin position="208"/>
        <end position="228"/>
    </location>
</feature>
<keyword evidence="1" id="KW-0812">Transmembrane</keyword>
<keyword evidence="3" id="KW-1185">Reference proteome</keyword>
<accession>A0A1H5ZFV7</accession>
<sequence length="461" mass="49317">MFDIPTVDVDMAAHVIMERAAFPASAPSVAAVPTRAVAQEKASATRKSLTAGLMLAVRFIQARFISVWGLLVAAALCPPQAFADFAVFSAFANFVAIAALMRLEAIFFQTSDRDRLGRAFRLALAAGTAFLGLVACVVIAGMALDWIEPSVALLFLVSLTGRSVLRLLWSEATAEGDFKVIGNSNVVQAVVQPVLMLLLIWSLGANSYALFLADALGHAVAATYLIWLRRKALVALVRPRFWSLSELLASAIRWRDAPRYLLPSALLSYGFTIAPLMALPYGGNPLLAAHVALAMRLLDVPTQMYATVSGPLVLNHLRALPEAKRQSWVRLVTLGLIAGAVALFGGIALVALGVDSMLADGQWRGVGEIVAIMTLFYCGIALVSPLHDIASLSRHPLQHVATNAVALLAAALVMLWFGALSMPLLYVLGIVSLARMLAQIRFAWTRLGPEGSPILKPEMSG</sequence>
<keyword evidence="1" id="KW-0472">Membrane</keyword>
<keyword evidence="1" id="KW-1133">Transmembrane helix</keyword>